<feature type="domain" description="Methyl-accepting transducer" evidence="9">
    <location>
        <begin position="386"/>
        <end position="622"/>
    </location>
</feature>
<evidence type="ECO:0000256" key="6">
    <source>
        <dbReference type="ARBA" id="ARBA00029447"/>
    </source>
</evidence>
<dbReference type="PROSITE" id="PS50885">
    <property type="entry name" value="HAMP"/>
    <property type="match status" value="1"/>
</dbReference>
<evidence type="ECO:0000256" key="3">
    <source>
        <dbReference type="ARBA" id="ARBA00022989"/>
    </source>
</evidence>
<evidence type="ECO:0000313" key="11">
    <source>
        <dbReference type="EMBL" id="GAA4494268.1"/>
    </source>
</evidence>
<dbReference type="RefSeq" id="WP_345009849.1">
    <property type="nucleotide sequence ID" value="NZ_BAABFC010000003.1"/>
</dbReference>
<dbReference type="EMBL" id="BAABFC010000003">
    <property type="protein sequence ID" value="GAA4494268.1"/>
    <property type="molecule type" value="Genomic_DNA"/>
</dbReference>
<comment type="subcellular location">
    <subcellularLocation>
        <location evidence="1">Membrane</location>
        <topology evidence="1">Multi-pass membrane protein</topology>
    </subcellularLocation>
</comment>
<dbReference type="PROSITE" id="PS50111">
    <property type="entry name" value="CHEMOTAXIS_TRANSDUC_2"/>
    <property type="match status" value="1"/>
</dbReference>
<dbReference type="CDD" id="cd06225">
    <property type="entry name" value="HAMP"/>
    <property type="match status" value="1"/>
</dbReference>
<accession>A0ABP8PXV3</accession>
<comment type="similarity">
    <text evidence="6">Belongs to the methyl-accepting chemotaxis (MCP) protein family.</text>
</comment>
<evidence type="ECO:0000256" key="7">
    <source>
        <dbReference type="PROSITE-ProRule" id="PRU00284"/>
    </source>
</evidence>
<keyword evidence="12" id="KW-1185">Reference proteome</keyword>
<evidence type="ECO:0000256" key="4">
    <source>
        <dbReference type="ARBA" id="ARBA00023136"/>
    </source>
</evidence>
<keyword evidence="5 7" id="KW-0807">Transducer</keyword>
<dbReference type="SUPFAM" id="SSF58104">
    <property type="entry name" value="Methyl-accepting chemotaxis protein (MCP) signaling domain"/>
    <property type="match status" value="1"/>
</dbReference>
<evidence type="ECO:0000259" key="9">
    <source>
        <dbReference type="PROSITE" id="PS50111"/>
    </source>
</evidence>
<organism evidence="11 12">
    <name type="scientific">Pseudaeromonas paramecii</name>
    <dbReference type="NCBI Taxonomy" id="2138166"/>
    <lineage>
        <taxon>Bacteria</taxon>
        <taxon>Pseudomonadati</taxon>
        <taxon>Pseudomonadota</taxon>
        <taxon>Gammaproteobacteria</taxon>
        <taxon>Aeromonadales</taxon>
        <taxon>Aeromonadaceae</taxon>
        <taxon>Pseudaeromonas</taxon>
    </lineage>
</organism>
<evidence type="ECO:0000313" key="12">
    <source>
        <dbReference type="Proteomes" id="UP001501321"/>
    </source>
</evidence>
<reference evidence="12" key="1">
    <citation type="journal article" date="2019" name="Int. J. Syst. Evol. Microbiol.">
        <title>The Global Catalogue of Microorganisms (GCM) 10K type strain sequencing project: providing services to taxonomists for standard genome sequencing and annotation.</title>
        <authorList>
            <consortium name="The Broad Institute Genomics Platform"/>
            <consortium name="The Broad Institute Genome Sequencing Center for Infectious Disease"/>
            <person name="Wu L."/>
            <person name="Ma J."/>
        </authorList>
    </citation>
    <scope>NUCLEOTIDE SEQUENCE [LARGE SCALE GENOMIC DNA]</scope>
    <source>
        <strain evidence="12">JCM 32226</strain>
    </source>
</reference>
<evidence type="ECO:0000256" key="2">
    <source>
        <dbReference type="ARBA" id="ARBA00022692"/>
    </source>
</evidence>
<dbReference type="Gene3D" id="1.10.287.950">
    <property type="entry name" value="Methyl-accepting chemotaxis protein"/>
    <property type="match status" value="1"/>
</dbReference>
<dbReference type="PANTHER" id="PTHR32089">
    <property type="entry name" value="METHYL-ACCEPTING CHEMOTAXIS PROTEIN MCPB"/>
    <property type="match status" value="1"/>
</dbReference>
<evidence type="ECO:0000256" key="8">
    <source>
        <dbReference type="SAM" id="Phobius"/>
    </source>
</evidence>
<proteinExistence type="inferred from homology"/>
<evidence type="ECO:0000256" key="5">
    <source>
        <dbReference type="ARBA" id="ARBA00023224"/>
    </source>
</evidence>
<dbReference type="InterPro" id="IPR004089">
    <property type="entry name" value="MCPsignal_dom"/>
</dbReference>
<dbReference type="Proteomes" id="UP001501321">
    <property type="component" value="Unassembled WGS sequence"/>
</dbReference>
<name>A0ABP8PXV3_9GAMM</name>
<evidence type="ECO:0000256" key="1">
    <source>
        <dbReference type="ARBA" id="ARBA00004141"/>
    </source>
</evidence>
<dbReference type="Pfam" id="PF08376">
    <property type="entry name" value="NIT"/>
    <property type="match status" value="1"/>
</dbReference>
<dbReference type="CDD" id="cd11386">
    <property type="entry name" value="MCP_signal"/>
    <property type="match status" value="1"/>
</dbReference>
<sequence length="660" mass="72467">MLATWLRRVRLTTLLSVLILCPSLYAISVGVFLIVDIREEAQQLAVSQRRVDAIATLDEVAHQLAVERGLTAGWLASGGQQGTDKVLAQRQLVDERLTKLTALNRQSQELQAVSQEVLDKLGGLAQQRQRIDSLQGQGAFAFYSAANQAALDAISLLNSGIASAELRQQASALVALLTLKERAGQVRGLVNGLLAKGAINPAQRDQLQGYRFDESRQWDLLHHLASPALWQTLSAQRQQPQWQQLEAWVSDVQGKPEADWPKVTPAQWFAAATERIGGLKALGDGVRQDLIGQMDRLLQRQTWLYRLFSLAAVISSLALLWACWVLVRFISRRVWAIEKLLARATESNDLSLRLDERGRDELAHIAQAVNRLLSQFSLLLGQVRLQAESSSQISSEVGGMSQQAHQQANQTHQYADMIATAMTEMAQTSLEVARHTQEVAQFSRDARQQGEENRRLNDEAYQAVNALTGQIGEAHEAVDQLARESQLIGTIVDTITSIADQTNLLALNAAIEAARAGEQGRGFAVVADEVRQLAQKTQTATGEIRTMIQTLQGSAHQVTVSMSRSHETTEQTASQIALADQEMARLFELLDRINGLVEQIATAAEEQTSVAQDINQQVEQVAGLADATQQAVGDSHQRMNQLAQAADRLRSELAVFALGH</sequence>
<feature type="domain" description="HAMP" evidence="10">
    <location>
        <begin position="328"/>
        <end position="381"/>
    </location>
</feature>
<dbReference type="InterPro" id="IPR003660">
    <property type="entry name" value="HAMP_dom"/>
</dbReference>
<dbReference type="InterPro" id="IPR013587">
    <property type="entry name" value="Nitrate/nitrite_sensing"/>
</dbReference>
<gene>
    <name evidence="11" type="ORF">GCM10023095_05620</name>
</gene>
<evidence type="ECO:0000259" key="10">
    <source>
        <dbReference type="PROSITE" id="PS50885"/>
    </source>
</evidence>
<feature type="transmembrane region" description="Helical" evidence="8">
    <location>
        <begin position="303"/>
        <end position="327"/>
    </location>
</feature>
<keyword evidence="2 8" id="KW-0812">Transmembrane</keyword>
<dbReference type="PANTHER" id="PTHR32089:SF119">
    <property type="entry name" value="METHYL-ACCEPTING CHEMOTAXIS PROTEIN CTPL"/>
    <property type="match status" value="1"/>
</dbReference>
<keyword evidence="3 8" id="KW-1133">Transmembrane helix</keyword>
<protein>
    <submittedName>
        <fullName evidence="11">Methyl-accepting chemotaxis protein</fullName>
    </submittedName>
</protein>
<dbReference type="Pfam" id="PF00672">
    <property type="entry name" value="HAMP"/>
    <property type="match status" value="1"/>
</dbReference>
<comment type="caution">
    <text evidence="11">The sequence shown here is derived from an EMBL/GenBank/DDBJ whole genome shotgun (WGS) entry which is preliminary data.</text>
</comment>
<dbReference type="Pfam" id="PF00015">
    <property type="entry name" value="MCPsignal"/>
    <property type="match status" value="1"/>
</dbReference>
<keyword evidence="4 8" id="KW-0472">Membrane</keyword>
<dbReference type="SMART" id="SM00283">
    <property type="entry name" value="MA"/>
    <property type="match status" value="1"/>
</dbReference>